<proteinExistence type="predicted"/>
<dbReference type="InterPro" id="IPR005175">
    <property type="entry name" value="PPC_dom"/>
</dbReference>
<comment type="caution">
    <text evidence="3">The sequence shown here is derived from an EMBL/GenBank/DDBJ whole genome shotgun (WGS) entry which is preliminary data.</text>
</comment>
<dbReference type="AlphaFoldDB" id="A0A401Z5W6"/>
<feature type="compositionally biased region" description="Basic residues" evidence="1">
    <location>
        <begin position="130"/>
        <end position="140"/>
    </location>
</feature>
<protein>
    <recommendedName>
        <fullName evidence="2">PPC domain-containing protein</fullName>
    </recommendedName>
</protein>
<dbReference type="Gene3D" id="3.30.1330.80">
    <property type="entry name" value="Hypothetical protein, similar to alpha- acetolactate decarboxylase, domain 2"/>
    <property type="match status" value="1"/>
</dbReference>
<feature type="region of interest" description="Disordered" evidence="1">
    <location>
        <begin position="1"/>
        <end position="21"/>
    </location>
</feature>
<accession>A0A401Z5W6</accession>
<dbReference type="Pfam" id="PF03479">
    <property type="entry name" value="PCC"/>
    <property type="match status" value="1"/>
</dbReference>
<dbReference type="Proteomes" id="UP000286931">
    <property type="component" value="Unassembled WGS sequence"/>
</dbReference>
<feature type="domain" description="PPC" evidence="2">
    <location>
        <begin position="51"/>
        <end position="126"/>
    </location>
</feature>
<keyword evidence="4" id="KW-1185">Reference proteome</keyword>
<evidence type="ECO:0000256" key="1">
    <source>
        <dbReference type="SAM" id="MobiDB-lite"/>
    </source>
</evidence>
<dbReference type="EMBL" id="BIFH01000059">
    <property type="protein sequence ID" value="GCE02208.1"/>
    <property type="molecule type" value="Genomic_DNA"/>
</dbReference>
<feature type="compositionally biased region" description="Basic residues" evidence="1">
    <location>
        <begin position="157"/>
        <end position="173"/>
    </location>
</feature>
<evidence type="ECO:0000259" key="2">
    <source>
        <dbReference type="Pfam" id="PF03479"/>
    </source>
</evidence>
<dbReference type="SUPFAM" id="SSF117856">
    <property type="entry name" value="AF0104/ALDC/Ptd012-like"/>
    <property type="match status" value="1"/>
</dbReference>
<name>A0A401Z5W6_9ACTN</name>
<feature type="compositionally biased region" description="Polar residues" evidence="1">
    <location>
        <begin position="216"/>
        <end position="250"/>
    </location>
</feature>
<feature type="compositionally biased region" description="Basic and acidic residues" evidence="1">
    <location>
        <begin position="174"/>
        <end position="189"/>
    </location>
</feature>
<evidence type="ECO:0000313" key="3">
    <source>
        <dbReference type="EMBL" id="GCE02208.1"/>
    </source>
</evidence>
<evidence type="ECO:0000313" key="4">
    <source>
        <dbReference type="Proteomes" id="UP000286931"/>
    </source>
</evidence>
<sequence>MDGSEHAAPAQARPESGQDGAHAATRAVRWFVRLAKEVLSPMRFTQVSVGRTFGIALDEGEDFLPQLVAFCTEHGIRAGYLPMFLGGLRHVRLVGTCERMDNPDAPVWSAAEYELVEALGCGTIAWGRRSEHRRAPHPRGRGPEGPSRRRQDQPPPRRNRPVHPRTAARRSPRTRHDTPQARPPTECRHCNSAHRAPPHRSALVCGGPGDGFPRPTDTTASKLVIANTTLRGPGSTQPPQRWSGTDINSH</sequence>
<organism evidence="3 4">
    <name type="scientific">Embleya hyalina</name>
    <dbReference type="NCBI Taxonomy" id="516124"/>
    <lineage>
        <taxon>Bacteria</taxon>
        <taxon>Bacillati</taxon>
        <taxon>Actinomycetota</taxon>
        <taxon>Actinomycetes</taxon>
        <taxon>Kitasatosporales</taxon>
        <taxon>Streptomycetaceae</taxon>
        <taxon>Embleya</taxon>
    </lineage>
</organism>
<dbReference type="RefSeq" id="WP_371863257.1">
    <property type="nucleotide sequence ID" value="NZ_BIFH01000059.1"/>
</dbReference>
<feature type="region of interest" description="Disordered" evidence="1">
    <location>
        <begin position="130"/>
        <end position="250"/>
    </location>
</feature>
<reference evidence="3 4" key="1">
    <citation type="submission" date="2018-12" db="EMBL/GenBank/DDBJ databases">
        <title>Draft genome sequence of Embleya hyalina NBRC 13850T.</title>
        <authorList>
            <person name="Komaki H."/>
            <person name="Hosoyama A."/>
            <person name="Kimura A."/>
            <person name="Ichikawa N."/>
            <person name="Tamura T."/>
        </authorList>
    </citation>
    <scope>NUCLEOTIDE SEQUENCE [LARGE SCALE GENOMIC DNA]</scope>
    <source>
        <strain evidence="3 4">NBRC 13850</strain>
    </source>
</reference>
<gene>
    <name evidence="3" type="ORF">EHYA_09985</name>
</gene>